<evidence type="ECO:0000259" key="1">
    <source>
        <dbReference type="Pfam" id="PF07727"/>
    </source>
</evidence>
<organism evidence="2 3">
    <name type="scientific">Vitis vinifera</name>
    <name type="common">Grape</name>
    <dbReference type="NCBI Taxonomy" id="29760"/>
    <lineage>
        <taxon>Eukaryota</taxon>
        <taxon>Viridiplantae</taxon>
        <taxon>Streptophyta</taxon>
        <taxon>Embryophyta</taxon>
        <taxon>Tracheophyta</taxon>
        <taxon>Spermatophyta</taxon>
        <taxon>Magnoliopsida</taxon>
        <taxon>eudicotyledons</taxon>
        <taxon>Gunneridae</taxon>
        <taxon>Pentapetalae</taxon>
        <taxon>rosids</taxon>
        <taxon>Vitales</taxon>
        <taxon>Vitaceae</taxon>
        <taxon>Viteae</taxon>
        <taxon>Vitis</taxon>
    </lineage>
</organism>
<dbReference type="AlphaFoldDB" id="A0A438IQH3"/>
<accession>A0A438IQH3</accession>
<gene>
    <name evidence="2" type="primary">RE1_1079</name>
    <name evidence="2" type="ORF">CK203_033733</name>
</gene>
<sequence>MEQLRGIKRVWLLKLDVKNAFLNGELDKEDHMDSPPGFENNGRNNLVCKLKESLYSLQQSPKAWNDLEEMERLKGIMVRGFEIKNRGPLRYARLQTY</sequence>
<dbReference type="EMBL" id="QGNW01000090">
    <property type="protein sequence ID" value="RVW98967.1"/>
    <property type="molecule type" value="Genomic_DNA"/>
</dbReference>
<protein>
    <submittedName>
        <fullName evidence="2">Retrovirus-related Pol polyprotein from transposon RE1</fullName>
    </submittedName>
</protein>
<evidence type="ECO:0000313" key="2">
    <source>
        <dbReference type="EMBL" id="RVW98967.1"/>
    </source>
</evidence>
<proteinExistence type="predicted"/>
<feature type="domain" description="Reverse transcriptase Ty1/copia-type" evidence="1">
    <location>
        <begin position="13"/>
        <end position="66"/>
    </location>
</feature>
<dbReference type="Proteomes" id="UP000288805">
    <property type="component" value="Unassembled WGS sequence"/>
</dbReference>
<dbReference type="Pfam" id="PF07727">
    <property type="entry name" value="RVT_2"/>
    <property type="match status" value="1"/>
</dbReference>
<reference evidence="2 3" key="1">
    <citation type="journal article" date="2018" name="PLoS Genet.">
        <title>Population sequencing reveals clonal diversity and ancestral inbreeding in the grapevine cultivar Chardonnay.</title>
        <authorList>
            <person name="Roach M.J."/>
            <person name="Johnson D.L."/>
            <person name="Bohlmann J."/>
            <person name="van Vuuren H.J."/>
            <person name="Jones S.J."/>
            <person name="Pretorius I.S."/>
            <person name="Schmidt S.A."/>
            <person name="Borneman A.R."/>
        </authorList>
    </citation>
    <scope>NUCLEOTIDE SEQUENCE [LARGE SCALE GENOMIC DNA]</scope>
    <source>
        <strain evidence="3">cv. Chardonnay</strain>
        <tissue evidence="2">Leaf</tissue>
    </source>
</reference>
<name>A0A438IQH3_VITVI</name>
<evidence type="ECO:0000313" key="3">
    <source>
        <dbReference type="Proteomes" id="UP000288805"/>
    </source>
</evidence>
<dbReference type="InterPro" id="IPR013103">
    <property type="entry name" value="RVT_2"/>
</dbReference>
<comment type="caution">
    <text evidence="2">The sequence shown here is derived from an EMBL/GenBank/DDBJ whole genome shotgun (WGS) entry which is preliminary data.</text>
</comment>